<organism evidence="2 3">
    <name type="scientific">Flagellimonas olearia</name>
    <dbReference type="NCBI Taxonomy" id="552546"/>
    <lineage>
        <taxon>Bacteria</taxon>
        <taxon>Pseudomonadati</taxon>
        <taxon>Bacteroidota</taxon>
        <taxon>Flavobacteriia</taxon>
        <taxon>Flavobacteriales</taxon>
        <taxon>Flavobacteriaceae</taxon>
        <taxon>Flagellimonas</taxon>
    </lineage>
</organism>
<dbReference type="SUPFAM" id="SSF54909">
    <property type="entry name" value="Dimeric alpha+beta barrel"/>
    <property type="match status" value="1"/>
</dbReference>
<comment type="caution">
    <text evidence="2">The sequence shown here is derived from an EMBL/GenBank/DDBJ whole genome shotgun (WGS) entry which is preliminary data.</text>
</comment>
<dbReference type="InterPro" id="IPR013097">
    <property type="entry name" value="Dabb"/>
</dbReference>
<dbReference type="Pfam" id="PF07876">
    <property type="entry name" value="Dabb"/>
    <property type="match status" value="1"/>
</dbReference>
<evidence type="ECO:0000313" key="2">
    <source>
        <dbReference type="EMBL" id="KAB7530288.1"/>
    </source>
</evidence>
<reference evidence="2 3" key="1">
    <citation type="submission" date="2019-10" db="EMBL/GenBank/DDBJ databases">
        <title>Muricauda olearia CL-SS4 JCM15563 genome.</title>
        <authorList>
            <person name="Liu L."/>
        </authorList>
    </citation>
    <scope>NUCLEOTIDE SEQUENCE [LARGE SCALE GENOMIC DNA]</scope>
    <source>
        <strain evidence="2 3">CL-SS4</strain>
    </source>
</reference>
<accession>A0A6I1DYD2</accession>
<gene>
    <name evidence="2" type="ORF">F8C76_01915</name>
</gene>
<dbReference type="SMART" id="SM00886">
    <property type="entry name" value="Dabb"/>
    <property type="match status" value="1"/>
</dbReference>
<dbReference type="AlphaFoldDB" id="A0A6I1DYD2"/>
<sequence>MMSFFHNSAPCIPTTFEAKMKYIKHMKTIATILWFSLSLLGVHQGHSQQQTVIHPDGPFTKMLLFKWNEQVTPEQKDHMTDLFEDLVKEVQGFDSFEIMELTHSHRFETAFVLKFSSGAAEKTYREHPKHQQLGQLGPLLVKDFQEVKY</sequence>
<dbReference type="EMBL" id="WELG01000001">
    <property type="protein sequence ID" value="KAB7530288.1"/>
    <property type="molecule type" value="Genomic_DNA"/>
</dbReference>
<dbReference type="PROSITE" id="PS51502">
    <property type="entry name" value="S_R_A_B_BARREL"/>
    <property type="match status" value="1"/>
</dbReference>
<dbReference type="InterPro" id="IPR011008">
    <property type="entry name" value="Dimeric_a/b-barrel"/>
</dbReference>
<feature type="domain" description="Stress-response A/B barrel" evidence="1">
    <location>
        <begin position="59"/>
        <end position="149"/>
    </location>
</feature>
<protein>
    <recommendedName>
        <fullName evidence="1">Stress-response A/B barrel domain-containing protein</fullName>
    </recommendedName>
</protein>
<proteinExistence type="predicted"/>
<evidence type="ECO:0000313" key="3">
    <source>
        <dbReference type="Proteomes" id="UP000429785"/>
    </source>
</evidence>
<name>A0A6I1DYD2_9FLAO</name>
<dbReference type="Proteomes" id="UP000429785">
    <property type="component" value="Unassembled WGS sequence"/>
</dbReference>
<dbReference type="OrthoDB" id="9816070at2"/>
<evidence type="ECO:0000259" key="1">
    <source>
        <dbReference type="PROSITE" id="PS51502"/>
    </source>
</evidence>
<dbReference type="Gene3D" id="3.30.70.100">
    <property type="match status" value="1"/>
</dbReference>